<dbReference type="Proteomes" id="UP000821837">
    <property type="component" value="Chromosome 3"/>
</dbReference>
<organism evidence="1 2">
    <name type="scientific">Rhipicephalus sanguineus</name>
    <name type="common">Brown dog tick</name>
    <name type="synonym">Ixodes sanguineus</name>
    <dbReference type="NCBI Taxonomy" id="34632"/>
    <lineage>
        <taxon>Eukaryota</taxon>
        <taxon>Metazoa</taxon>
        <taxon>Ecdysozoa</taxon>
        <taxon>Arthropoda</taxon>
        <taxon>Chelicerata</taxon>
        <taxon>Arachnida</taxon>
        <taxon>Acari</taxon>
        <taxon>Parasitiformes</taxon>
        <taxon>Ixodida</taxon>
        <taxon>Ixodoidea</taxon>
        <taxon>Ixodidae</taxon>
        <taxon>Rhipicephalinae</taxon>
        <taxon>Rhipicephalus</taxon>
        <taxon>Rhipicephalus</taxon>
    </lineage>
</organism>
<dbReference type="EMBL" id="JABSTV010001249">
    <property type="protein sequence ID" value="KAH7963798.1"/>
    <property type="molecule type" value="Genomic_DNA"/>
</dbReference>
<gene>
    <name evidence="1" type="ORF">HPB52_022908</name>
</gene>
<proteinExistence type="predicted"/>
<evidence type="ECO:0008006" key="3">
    <source>
        <dbReference type="Google" id="ProtNLM"/>
    </source>
</evidence>
<accession>A0A9D4Q3L2</accession>
<comment type="caution">
    <text evidence="1">The sequence shown here is derived from an EMBL/GenBank/DDBJ whole genome shotgun (WGS) entry which is preliminary data.</text>
</comment>
<reference evidence="1" key="1">
    <citation type="journal article" date="2020" name="Cell">
        <title>Large-Scale Comparative Analyses of Tick Genomes Elucidate Their Genetic Diversity and Vector Capacities.</title>
        <authorList>
            <consortium name="Tick Genome and Microbiome Consortium (TIGMIC)"/>
            <person name="Jia N."/>
            <person name="Wang J."/>
            <person name="Shi W."/>
            <person name="Du L."/>
            <person name="Sun Y."/>
            <person name="Zhan W."/>
            <person name="Jiang J.F."/>
            <person name="Wang Q."/>
            <person name="Zhang B."/>
            <person name="Ji P."/>
            <person name="Bell-Sakyi L."/>
            <person name="Cui X.M."/>
            <person name="Yuan T.T."/>
            <person name="Jiang B.G."/>
            <person name="Yang W.F."/>
            <person name="Lam T.T."/>
            <person name="Chang Q.C."/>
            <person name="Ding S.J."/>
            <person name="Wang X.J."/>
            <person name="Zhu J.G."/>
            <person name="Ruan X.D."/>
            <person name="Zhao L."/>
            <person name="Wei J.T."/>
            <person name="Ye R.Z."/>
            <person name="Que T.C."/>
            <person name="Du C.H."/>
            <person name="Zhou Y.H."/>
            <person name="Cheng J.X."/>
            <person name="Dai P.F."/>
            <person name="Guo W.B."/>
            <person name="Han X.H."/>
            <person name="Huang E.J."/>
            <person name="Li L.F."/>
            <person name="Wei W."/>
            <person name="Gao Y.C."/>
            <person name="Liu J.Z."/>
            <person name="Shao H.Z."/>
            <person name="Wang X."/>
            <person name="Wang C.C."/>
            <person name="Yang T.C."/>
            <person name="Huo Q.B."/>
            <person name="Li W."/>
            <person name="Chen H.Y."/>
            <person name="Chen S.E."/>
            <person name="Zhou L.G."/>
            <person name="Ni X.B."/>
            <person name="Tian J.H."/>
            <person name="Sheng Y."/>
            <person name="Liu T."/>
            <person name="Pan Y.S."/>
            <person name="Xia L.Y."/>
            <person name="Li J."/>
            <person name="Zhao F."/>
            <person name="Cao W.C."/>
        </authorList>
    </citation>
    <scope>NUCLEOTIDE SEQUENCE</scope>
    <source>
        <strain evidence="1">Rsan-2018</strain>
    </source>
</reference>
<dbReference type="AlphaFoldDB" id="A0A9D4Q3L2"/>
<dbReference type="VEuPathDB" id="VectorBase:RSAN_054927"/>
<protein>
    <recommendedName>
        <fullName evidence="3">DDE Tnp4 domain-containing protein</fullName>
    </recommendedName>
</protein>
<sequence length="228" mass="25484">MSSDEEDMLGLLTVASLPAHHERLEAQENTRRQRRWWVRPALQQRAAMGHAGVLLPHLRSRDIEYYREFLAAGEALHSSSFNFLSGRSTACVIVSEVCQAIWDILGPLHVALPSTQNGWSKVARDFEEKWDMPHCLGAIDGKHVNVECPANSGSRDRNYKGSFSKSVMAISDANYRSRLLRELCTVLEAPQTVKTGKATEQMGAGEAMVQSTAHWLHYPAQDATRQVL</sequence>
<evidence type="ECO:0000313" key="2">
    <source>
        <dbReference type="Proteomes" id="UP000821837"/>
    </source>
</evidence>
<keyword evidence="2" id="KW-1185">Reference proteome</keyword>
<evidence type="ECO:0000313" key="1">
    <source>
        <dbReference type="EMBL" id="KAH7963798.1"/>
    </source>
</evidence>
<reference evidence="1" key="2">
    <citation type="submission" date="2021-09" db="EMBL/GenBank/DDBJ databases">
        <authorList>
            <person name="Jia N."/>
            <person name="Wang J."/>
            <person name="Shi W."/>
            <person name="Du L."/>
            <person name="Sun Y."/>
            <person name="Zhan W."/>
            <person name="Jiang J."/>
            <person name="Wang Q."/>
            <person name="Zhang B."/>
            <person name="Ji P."/>
            <person name="Sakyi L.B."/>
            <person name="Cui X."/>
            <person name="Yuan T."/>
            <person name="Jiang B."/>
            <person name="Yang W."/>
            <person name="Lam T.T.-Y."/>
            <person name="Chang Q."/>
            <person name="Ding S."/>
            <person name="Wang X."/>
            <person name="Zhu J."/>
            <person name="Ruan X."/>
            <person name="Zhao L."/>
            <person name="Wei J."/>
            <person name="Que T."/>
            <person name="Du C."/>
            <person name="Cheng J."/>
            <person name="Dai P."/>
            <person name="Han X."/>
            <person name="Huang E."/>
            <person name="Gao Y."/>
            <person name="Liu J."/>
            <person name="Shao H."/>
            <person name="Ye R."/>
            <person name="Li L."/>
            <person name="Wei W."/>
            <person name="Wang X."/>
            <person name="Wang C."/>
            <person name="Huo Q."/>
            <person name="Li W."/>
            <person name="Guo W."/>
            <person name="Chen H."/>
            <person name="Chen S."/>
            <person name="Zhou L."/>
            <person name="Zhou L."/>
            <person name="Ni X."/>
            <person name="Tian J."/>
            <person name="Zhou Y."/>
            <person name="Sheng Y."/>
            <person name="Liu T."/>
            <person name="Pan Y."/>
            <person name="Xia L."/>
            <person name="Li J."/>
            <person name="Zhao F."/>
            <person name="Cao W."/>
        </authorList>
    </citation>
    <scope>NUCLEOTIDE SEQUENCE</scope>
    <source>
        <strain evidence="1">Rsan-2018</strain>
        <tissue evidence="1">Larvae</tissue>
    </source>
</reference>
<name>A0A9D4Q3L2_RHISA</name>